<evidence type="ECO:0000313" key="7">
    <source>
        <dbReference type="Proteomes" id="UP000077927"/>
    </source>
</evidence>
<dbReference type="KEGG" id="rin:ACS15_4722"/>
<accession>A0AAC9FTA5</accession>
<dbReference type="InterPro" id="IPR036388">
    <property type="entry name" value="WH-like_DNA-bd_sf"/>
</dbReference>
<dbReference type="Pfam" id="PF00126">
    <property type="entry name" value="HTH_1"/>
    <property type="match status" value="1"/>
</dbReference>
<dbReference type="GO" id="GO:0003677">
    <property type="term" value="F:DNA binding"/>
    <property type="evidence" value="ECO:0007669"/>
    <property type="project" value="UniProtKB-KW"/>
</dbReference>
<dbReference type="AlphaFoldDB" id="A0AAC9FTA5"/>
<protein>
    <submittedName>
        <fullName evidence="6">LysR substrate binding domain protein</fullName>
    </submittedName>
</protein>
<dbReference type="RefSeq" id="WP_021193845.1">
    <property type="nucleotide sequence ID" value="NZ_CP012606.1"/>
</dbReference>
<dbReference type="Gene3D" id="3.40.190.10">
    <property type="entry name" value="Periplasmic binding protein-like II"/>
    <property type="match status" value="1"/>
</dbReference>
<evidence type="ECO:0000256" key="4">
    <source>
        <dbReference type="ARBA" id="ARBA00023163"/>
    </source>
</evidence>
<dbReference type="Pfam" id="PF03466">
    <property type="entry name" value="LysR_substrate"/>
    <property type="match status" value="1"/>
</dbReference>
<evidence type="ECO:0000256" key="2">
    <source>
        <dbReference type="ARBA" id="ARBA00023015"/>
    </source>
</evidence>
<dbReference type="InterPro" id="IPR000847">
    <property type="entry name" value="LysR_HTH_N"/>
</dbReference>
<dbReference type="SUPFAM" id="SSF46785">
    <property type="entry name" value="Winged helix' DNA-binding domain"/>
    <property type="match status" value="1"/>
</dbReference>
<name>A0AAC9FTA5_9RALS</name>
<dbReference type="FunFam" id="1.10.10.10:FF:000001">
    <property type="entry name" value="LysR family transcriptional regulator"/>
    <property type="match status" value="1"/>
</dbReference>
<feature type="domain" description="HTH lysR-type" evidence="5">
    <location>
        <begin position="1"/>
        <end position="58"/>
    </location>
</feature>
<reference evidence="6 7" key="1">
    <citation type="submission" date="2015-09" db="EMBL/GenBank/DDBJ databases">
        <authorList>
            <person name="Xu Y."/>
            <person name="Nagy A."/>
            <person name="Liu N.T."/>
            <person name="Nou X."/>
        </authorList>
    </citation>
    <scope>NUCLEOTIDE SEQUENCE [LARGE SCALE GENOMIC DNA]</scope>
    <source>
        <strain evidence="6 7">FC1138</strain>
    </source>
</reference>
<dbReference type="InterPro" id="IPR050950">
    <property type="entry name" value="HTH-type_LysR_regulators"/>
</dbReference>
<evidence type="ECO:0000259" key="5">
    <source>
        <dbReference type="PROSITE" id="PS50931"/>
    </source>
</evidence>
<evidence type="ECO:0000256" key="3">
    <source>
        <dbReference type="ARBA" id="ARBA00023125"/>
    </source>
</evidence>
<evidence type="ECO:0000313" key="6">
    <source>
        <dbReference type="EMBL" id="ANH75997.1"/>
    </source>
</evidence>
<dbReference type="EMBL" id="CP012606">
    <property type="protein sequence ID" value="ANH75997.1"/>
    <property type="molecule type" value="Genomic_DNA"/>
</dbReference>
<dbReference type="PRINTS" id="PR00039">
    <property type="entry name" value="HTHLYSR"/>
</dbReference>
<dbReference type="PANTHER" id="PTHR30419:SF30">
    <property type="entry name" value="LYSR FAMILY TRANSCRIPTIONAL REGULATOR"/>
    <property type="match status" value="1"/>
</dbReference>
<dbReference type="InterPro" id="IPR036390">
    <property type="entry name" value="WH_DNA-bd_sf"/>
</dbReference>
<keyword evidence="4" id="KW-0804">Transcription</keyword>
<dbReference type="Gene3D" id="1.10.10.10">
    <property type="entry name" value="Winged helix-like DNA-binding domain superfamily/Winged helix DNA-binding domain"/>
    <property type="match status" value="1"/>
</dbReference>
<dbReference type="SUPFAM" id="SSF53850">
    <property type="entry name" value="Periplasmic binding protein-like II"/>
    <property type="match status" value="1"/>
</dbReference>
<gene>
    <name evidence="6" type="ORF">ACS15_4722</name>
</gene>
<dbReference type="GO" id="GO:0005829">
    <property type="term" value="C:cytosol"/>
    <property type="evidence" value="ECO:0007669"/>
    <property type="project" value="TreeGrafter"/>
</dbReference>
<dbReference type="InterPro" id="IPR005119">
    <property type="entry name" value="LysR_subst-bd"/>
</dbReference>
<keyword evidence="2" id="KW-0805">Transcription regulation</keyword>
<evidence type="ECO:0000256" key="1">
    <source>
        <dbReference type="ARBA" id="ARBA00009437"/>
    </source>
</evidence>
<dbReference type="PROSITE" id="PS50931">
    <property type="entry name" value="HTH_LYSR"/>
    <property type="match status" value="1"/>
</dbReference>
<comment type="similarity">
    <text evidence="1">Belongs to the LysR transcriptional regulatory family.</text>
</comment>
<sequence length="308" mass="34120">MTLQQLHVFLNVVTQGSIHGAARALGVTQPAITASMRELEKALGVPLLLRSVRGVKLTSYGAVFYRRAKSITADMKRAEDELLEMQGGQPGSVVVGLSELAECSMLRKAFSEFRRAGHSTLLSFYQSSFSSALGRLFENAIDFAIVNGLRDVKFPDFVVPKRLFSMSVVVVARPSHPKIRAQRIDALIDDEWLLPCEAGDDTDRAFTYYFDAIGLQVPRVSRCLTVSTAALLLQEADMIAPVQYPTFKLKLESHGLEVIPIELEGVVMSSYLLTRRDHRLSDAAETLLAIFEEVAREVPFVERDALTT</sequence>
<dbReference type="PANTHER" id="PTHR30419">
    <property type="entry name" value="HTH-TYPE TRANSCRIPTIONAL REGULATOR YBHD"/>
    <property type="match status" value="1"/>
</dbReference>
<organism evidence="6 7">
    <name type="scientific">Ralstonia insidiosa</name>
    <dbReference type="NCBI Taxonomy" id="190721"/>
    <lineage>
        <taxon>Bacteria</taxon>
        <taxon>Pseudomonadati</taxon>
        <taxon>Pseudomonadota</taxon>
        <taxon>Betaproteobacteria</taxon>
        <taxon>Burkholderiales</taxon>
        <taxon>Burkholderiaceae</taxon>
        <taxon>Ralstonia</taxon>
    </lineage>
</organism>
<proteinExistence type="inferred from homology"/>
<dbReference type="Proteomes" id="UP000077927">
    <property type="component" value="Chromosome 2"/>
</dbReference>
<keyword evidence="3" id="KW-0238">DNA-binding</keyword>
<dbReference type="GO" id="GO:0003700">
    <property type="term" value="F:DNA-binding transcription factor activity"/>
    <property type="evidence" value="ECO:0007669"/>
    <property type="project" value="InterPro"/>
</dbReference>